<organism evidence="1">
    <name type="scientific">Rhizophagus irregularis (strain DAOM 181602 / DAOM 197198 / MUCL 43194)</name>
    <name type="common">Arbuscular mycorrhizal fungus</name>
    <name type="synonym">Glomus intraradices</name>
    <dbReference type="NCBI Taxonomy" id="747089"/>
    <lineage>
        <taxon>Eukaryota</taxon>
        <taxon>Fungi</taxon>
        <taxon>Fungi incertae sedis</taxon>
        <taxon>Mucoromycota</taxon>
        <taxon>Glomeromycotina</taxon>
        <taxon>Glomeromycetes</taxon>
        <taxon>Glomerales</taxon>
        <taxon>Glomeraceae</taxon>
        <taxon>Rhizophagus</taxon>
    </lineage>
</organism>
<protein>
    <submittedName>
        <fullName evidence="1">Uncharacterized protein</fullName>
    </submittedName>
</protein>
<gene>
    <name evidence="1" type="ORF">GLOINDRAFT_34833</name>
</gene>
<proteinExistence type="predicted"/>
<dbReference type="HOGENOM" id="CLU_3125769_0_0_1"/>
<dbReference type="AlphaFoldDB" id="U9TCU2"/>
<dbReference type="EMBL" id="KI292292">
    <property type="protein sequence ID" value="ESA05950.1"/>
    <property type="molecule type" value="Genomic_DNA"/>
</dbReference>
<reference evidence="1" key="1">
    <citation type="submission" date="2013-07" db="EMBL/GenBank/DDBJ databases">
        <title>The genome of an arbuscular mycorrhizal fungus provides insights into the evolution of the oldest plant symbiosis.</title>
        <authorList>
            <consortium name="DOE Joint Genome Institute"/>
            <person name="Tisserant E."/>
            <person name="Malbreil M."/>
            <person name="Kuo A."/>
            <person name="Kohler A."/>
            <person name="Symeonidi A."/>
            <person name="Balestrini R."/>
            <person name="Charron P."/>
            <person name="Duensing N."/>
            <person name="Frei-dit-Frey N."/>
            <person name="Gianinazzi-Pearson V."/>
            <person name="Gilbert B."/>
            <person name="Handa Y."/>
            <person name="Hijri M."/>
            <person name="Kaul R."/>
            <person name="Kawaguchi M."/>
            <person name="Krajinski F."/>
            <person name="Lammers P."/>
            <person name="Lapierre D."/>
            <person name="Masclaux F.G."/>
            <person name="Murat C."/>
            <person name="Morin E."/>
            <person name="Ndikumana S."/>
            <person name="Pagni M."/>
            <person name="Petitpierre D."/>
            <person name="Requena N."/>
            <person name="Rosikiewicz P."/>
            <person name="Riley R."/>
            <person name="Saito K."/>
            <person name="San Clemente H."/>
            <person name="Shapiro H."/>
            <person name="van Tuinen D."/>
            <person name="Becard G."/>
            <person name="Bonfante P."/>
            <person name="Paszkowski U."/>
            <person name="Shachar-Hill Y."/>
            <person name="Young J.P."/>
            <person name="Sanders I.R."/>
            <person name="Henrissat B."/>
            <person name="Rensing S.A."/>
            <person name="Grigoriev I.V."/>
            <person name="Corradi N."/>
            <person name="Roux C."/>
            <person name="Martin F."/>
        </authorList>
    </citation>
    <scope>NUCLEOTIDE SEQUENCE</scope>
    <source>
        <strain evidence="1">DAOM 197198</strain>
    </source>
</reference>
<evidence type="ECO:0000313" key="1">
    <source>
        <dbReference type="EMBL" id="ESA05950.1"/>
    </source>
</evidence>
<accession>U9TCU2</accession>
<sequence>MGLLLFSITQSGRYPSYLDQIFYIIEDNIDIFIDINDILICYTKLLRQFY</sequence>
<name>U9TCU2_RHIID</name>